<reference evidence="5" key="2">
    <citation type="journal article" date="2023" name="IMA Fungus">
        <title>Comparative genomic study of the Penicillium genus elucidates a diverse pangenome and 15 lateral gene transfer events.</title>
        <authorList>
            <person name="Petersen C."/>
            <person name="Sorensen T."/>
            <person name="Nielsen M.R."/>
            <person name="Sondergaard T.E."/>
            <person name="Sorensen J.L."/>
            <person name="Fitzpatrick D.A."/>
            <person name="Frisvad J.C."/>
            <person name="Nielsen K.L."/>
        </authorList>
    </citation>
    <scope>NUCLEOTIDE SEQUENCE</scope>
    <source>
        <strain evidence="5">IBT 29495</strain>
    </source>
</reference>
<accession>A0A9W9XKV7</accession>
<feature type="signal peptide" evidence="3">
    <location>
        <begin position="1"/>
        <end position="18"/>
    </location>
</feature>
<name>A0A9W9XKV7_9EURO</name>
<comment type="caution">
    <text evidence="5">The sequence shown here is derived from an EMBL/GenBank/DDBJ whole genome shotgun (WGS) entry which is preliminary data.</text>
</comment>
<dbReference type="InterPro" id="IPR050654">
    <property type="entry name" value="AChE-related_enzymes"/>
</dbReference>
<dbReference type="AlphaFoldDB" id="A0A9W9XKV7"/>
<evidence type="ECO:0000313" key="5">
    <source>
        <dbReference type="EMBL" id="KAJ5494838.1"/>
    </source>
</evidence>
<keyword evidence="2" id="KW-0378">Hydrolase</keyword>
<comment type="similarity">
    <text evidence="1">Belongs to the type-B carboxylesterase/lipase family.</text>
</comment>
<dbReference type="OrthoDB" id="408631at2759"/>
<feature type="domain" description="Carboxylesterase type B" evidence="4">
    <location>
        <begin position="45"/>
        <end position="149"/>
    </location>
</feature>
<evidence type="ECO:0000256" key="2">
    <source>
        <dbReference type="ARBA" id="ARBA00022801"/>
    </source>
</evidence>
<dbReference type="GO" id="GO:0052689">
    <property type="term" value="F:carboxylic ester hydrolase activity"/>
    <property type="evidence" value="ECO:0007669"/>
    <property type="project" value="TreeGrafter"/>
</dbReference>
<proteinExistence type="inferred from homology"/>
<dbReference type="GO" id="GO:0017000">
    <property type="term" value="P:antibiotic biosynthetic process"/>
    <property type="evidence" value="ECO:0007669"/>
    <property type="project" value="UniProtKB-ARBA"/>
</dbReference>
<organism evidence="5 6">
    <name type="scientific">Penicillium fimorum</name>
    <dbReference type="NCBI Taxonomy" id="1882269"/>
    <lineage>
        <taxon>Eukaryota</taxon>
        <taxon>Fungi</taxon>
        <taxon>Dikarya</taxon>
        <taxon>Ascomycota</taxon>
        <taxon>Pezizomycotina</taxon>
        <taxon>Eurotiomycetes</taxon>
        <taxon>Eurotiomycetidae</taxon>
        <taxon>Eurotiales</taxon>
        <taxon>Aspergillaceae</taxon>
        <taxon>Penicillium</taxon>
    </lineage>
</organism>
<evidence type="ECO:0000256" key="3">
    <source>
        <dbReference type="SAM" id="SignalP"/>
    </source>
</evidence>
<protein>
    <recommendedName>
        <fullName evidence="4">Carboxylesterase type B domain-containing protein</fullName>
    </recommendedName>
</protein>
<dbReference type="EMBL" id="JAPWDS010000006">
    <property type="protein sequence ID" value="KAJ5494838.1"/>
    <property type="molecule type" value="Genomic_DNA"/>
</dbReference>
<dbReference type="InterPro" id="IPR002018">
    <property type="entry name" value="CarbesteraseB"/>
</dbReference>
<keyword evidence="6" id="KW-1185">Reference proteome</keyword>
<dbReference type="GO" id="GO:0072330">
    <property type="term" value="P:monocarboxylic acid biosynthetic process"/>
    <property type="evidence" value="ECO:0007669"/>
    <property type="project" value="UniProtKB-ARBA"/>
</dbReference>
<keyword evidence="3" id="KW-0732">Signal</keyword>
<dbReference type="InterPro" id="IPR029058">
    <property type="entry name" value="AB_hydrolase_fold"/>
</dbReference>
<evidence type="ECO:0000256" key="1">
    <source>
        <dbReference type="ARBA" id="ARBA00005964"/>
    </source>
</evidence>
<evidence type="ECO:0000259" key="4">
    <source>
        <dbReference type="Pfam" id="PF00135"/>
    </source>
</evidence>
<reference evidence="5" key="1">
    <citation type="submission" date="2022-12" db="EMBL/GenBank/DDBJ databases">
        <authorList>
            <person name="Petersen C."/>
        </authorList>
    </citation>
    <scope>NUCLEOTIDE SEQUENCE</scope>
    <source>
        <strain evidence="5">IBT 29495</strain>
    </source>
</reference>
<dbReference type="Pfam" id="PF00135">
    <property type="entry name" value="COesterase"/>
    <property type="match status" value="1"/>
</dbReference>
<feature type="chain" id="PRO_5040894792" description="Carboxylesterase type B domain-containing protein" evidence="3">
    <location>
        <begin position="19"/>
        <end position="166"/>
    </location>
</feature>
<dbReference type="PANTHER" id="PTHR43918">
    <property type="entry name" value="ACETYLCHOLINESTERASE"/>
    <property type="match status" value="1"/>
</dbReference>
<sequence length="166" mass="17804">MPSILILILLSGLPLVWTVPAQRRAAASLSVIIFKPKATVNPVRTASDWPSSVETTSAYSNTTRDYPGYLHCKVINNSGEDCLTFDVRRPSGIKADAKLSVLVWIFVSGFEQGAATGYDGSNIVTSSVELGMPVIFATMKYRLGGFGLLPGAEILKDGAPDLRLVD</sequence>
<dbReference type="PANTHER" id="PTHR43918:SF4">
    <property type="entry name" value="CARBOXYLIC ESTER HYDROLASE"/>
    <property type="match status" value="1"/>
</dbReference>
<dbReference type="SUPFAM" id="SSF53474">
    <property type="entry name" value="alpha/beta-Hydrolases"/>
    <property type="match status" value="1"/>
</dbReference>
<gene>
    <name evidence="5" type="ORF">N7463_010925</name>
</gene>
<dbReference type="Proteomes" id="UP001149954">
    <property type="component" value="Unassembled WGS sequence"/>
</dbReference>
<dbReference type="Gene3D" id="3.40.50.1820">
    <property type="entry name" value="alpha/beta hydrolase"/>
    <property type="match status" value="1"/>
</dbReference>
<evidence type="ECO:0000313" key="6">
    <source>
        <dbReference type="Proteomes" id="UP001149954"/>
    </source>
</evidence>